<gene>
    <name evidence="1" type="ORF">LCY76_09370</name>
</gene>
<reference evidence="1" key="1">
    <citation type="submission" date="2021-09" db="EMBL/GenBank/DDBJ databases">
        <title>Genome analysis of Fictibacillus sp. KIGAM418 isolated from marine sediment.</title>
        <authorList>
            <person name="Seo M.-J."/>
            <person name="Cho E.-S."/>
            <person name="Hwang C.Y."/>
        </authorList>
    </citation>
    <scope>NUCLEOTIDE SEQUENCE</scope>
    <source>
        <strain evidence="1">KIGAM418</strain>
    </source>
</reference>
<sequence>MTSLQKPQWLDEWVDTTPGAWKLNPGAPAAVVKEWNVFKAQLHMMDRMPAQPADLIIGDQCNDDW</sequence>
<name>A0A9X1XA86_9BACL</name>
<proteinExistence type="predicted"/>
<evidence type="ECO:0000313" key="2">
    <source>
        <dbReference type="Proteomes" id="UP001139011"/>
    </source>
</evidence>
<dbReference type="RefSeq" id="WP_248252416.1">
    <property type="nucleotide sequence ID" value="NZ_JAIWJX010000002.1"/>
</dbReference>
<comment type="caution">
    <text evidence="1">The sequence shown here is derived from an EMBL/GenBank/DDBJ whole genome shotgun (WGS) entry which is preliminary data.</text>
</comment>
<accession>A0A9X1XA86</accession>
<dbReference type="EMBL" id="JAIWJX010000002">
    <property type="protein sequence ID" value="MCK6256803.1"/>
    <property type="molecule type" value="Genomic_DNA"/>
</dbReference>
<protein>
    <submittedName>
        <fullName evidence="1">Uncharacterized protein</fullName>
    </submittedName>
</protein>
<dbReference type="AlphaFoldDB" id="A0A9X1XA86"/>
<keyword evidence="2" id="KW-1185">Reference proteome</keyword>
<evidence type="ECO:0000313" key="1">
    <source>
        <dbReference type="EMBL" id="MCK6256803.1"/>
    </source>
</evidence>
<dbReference type="Proteomes" id="UP001139011">
    <property type="component" value="Unassembled WGS sequence"/>
</dbReference>
<organism evidence="1 2">
    <name type="scientific">Fictibacillus marinisediminis</name>
    <dbReference type="NCBI Taxonomy" id="2878389"/>
    <lineage>
        <taxon>Bacteria</taxon>
        <taxon>Bacillati</taxon>
        <taxon>Bacillota</taxon>
        <taxon>Bacilli</taxon>
        <taxon>Bacillales</taxon>
        <taxon>Fictibacillaceae</taxon>
        <taxon>Fictibacillus</taxon>
    </lineage>
</organism>